<proteinExistence type="predicted"/>
<name>A0A7V7VSU1_9HYPH</name>
<evidence type="ECO:0000256" key="1">
    <source>
        <dbReference type="SAM" id="Phobius"/>
    </source>
</evidence>
<dbReference type="EMBL" id="WBVY01000004">
    <property type="protein sequence ID" value="KAB2656277.1"/>
    <property type="molecule type" value="Genomic_DNA"/>
</dbReference>
<protein>
    <recommendedName>
        <fullName evidence="4">Superinfection exclusion protein B</fullName>
    </recommendedName>
</protein>
<keyword evidence="1" id="KW-0472">Membrane</keyword>
<evidence type="ECO:0000313" key="3">
    <source>
        <dbReference type="Proteomes" id="UP000460650"/>
    </source>
</evidence>
<keyword evidence="1" id="KW-0812">Transmembrane</keyword>
<gene>
    <name evidence="2" type="ORF">F9K94_17410</name>
</gene>
<evidence type="ECO:0008006" key="4">
    <source>
        <dbReference type="Google" id="ProtNLM"/>
    </source>
</evidence>
<dbReference type="Proteomes" id="UP000460650">
    <property type="component" value="Unassembled WGS sequence"/>
</dbReference>
<dbReference type="RefSeq" id="WP_151647228.1">
    <property type="nucleotide sequence ID" value="NZ_WBVY01000004.1"/>
</dbReference>
<organism evidence="2 3">
    <name type="scientific">Brucella tritici</name>
    <dbReference type="NCBI Taxonomy" id="94626"/>
    <lineage>
        <taxon>Bacteria</taxon>
        <taxon>Pseudomonadati</taxon>
        <taxon>Pseudomonadota</taxon>
        <taxon>Alphaproteobacteria</taxon>
        <taxon>Hyphomicrobiales</taxon>
        <taxon>Brucellaceae</taxon>
        <taxon>Brucella/Ochrobactrum group</taxon>
        <taxon>Brucella</taxon>
    </lineage>
</organism>
<dbReference type="AlphaFoldDB" id="A0A7V7VSU1"/>
<accession>A0A7V7VSU1</accession>
<comment type="caution">
    <text evidence="2">The sequence shown here is derived from an EMBL/GenBank/DDBJ whole genome shotgun (WGS) entry which is preliminary data.</text>
</comment>
<evidence type="ECO:0000313" key="2">
    <source>
        <dbReference type="EMBL" id="KAB2656277.1"/>
    </source>
</evidence>
<feature type="transmembrane region" description="Helical" evidence="1">
    <location>
        <begin position="12"/>
        <end position="33"/>
    </location>
</feature>
<keyword evidence="1" id="KW-1133">Transmembrane helix</keyword>
<sequence>MPTIKDLLDAFAASWRVALVALVASTALLAADWYKLEYVADTSRWVINGAFIVGIVSGAILISYMVAQLAKVIAYPFKVYAERKSKKDVESKLKAHAEGIHSLPRDQKYILAYFYTTKQRAFPAMFNHPRLVALIQLGYVARAGGTHSAIDWPHYIPQHIWDELEENSEGYTIGERELEYPLRTGY</sequence>
<feature type="transmembrane region" description="Helical" evidence="1">
    <location>
        <begin position="45"/>
        <end position="67"/>
    </location>
</feature>
<reference evidence="2 3" key="1">
    <citation type="submission" date="2019-09" db="EMBL/GenBank/DDBJ databases">
        <title>Taxonomic organization of the family Brucellaceae based on a phylogenomic approach.</title>
        <authorList>
            <person name="Leclercq S."/>
            <person name="Cloeckaert A."/>
            <person name="Zygmunt M.S."/>
        </authorList>
    </citation>
    <scope>NUCLEOTIDE SEQUENCE [LARGE SCALE GENOMIC DNA]</scope>
    <source>
        <strain evidence="2 3">TA93</strain>
    </source>
</reference>